<dbReference type="AlphaFoldDB" id="A0A7I8DS05"/>
<dbReference type="InterPro" id="IPR012338">
    <property type="entry name" value="Beta-lactam/transpept-like"/>
</dbReference>
<dbReference type="InterPro" id="IPR050491">
    <property type="entry name" value="AmpC-like"/>
</dbReference>
<protein>
    <recommendedName>
        <fullName evidence="4">Beta-lactamase-related domain-containing protein</fullName>
    </recommendedName>
</protein>
<evidence type="ECO:0000259" key="4">
    <source>
        <dbReference type="Pfam" id="PF00144"/>
    </source>
</evidence>
<dbReference type="SUPFAM" id="SSF56601">
    <property type="entry name" value="beta-lactamase/transpeptidase-like"/>
    <property type="match status" value="1"/>
</dbReference>
<dbReference type="GO" id="GO:0016020">
    <property type="term" value="C:membrane"/>
    <property type="evidence" value="ECO:0007669"/>
    <property type="project" value="UniProtKB-SubCell"/>
</dbReference>
<gene>
    <name evidence="5" type="ORF">bsdcttw_40930</name>
</gene>
<comment type="subcellular location">
    <subcellularLocation>
        <location evidence="1">Membrane</location>
    </subcellularLocation>
</comment>
<sequence length="373" mass="42174">MKKKTKTTVFISFFIILVLLAMLWKELNILFIPSDYNNVDSMAEVMMKKTSTPGVAMVISRQGKLEYKCYGYADVKHKKKINEESLFEIGSTTKAFTALAIILLEEEGYLYGSDCVTDYISWFTPTYNGKHEKITINQLLAHTSGIPPWSIRLIPEGTKANMLERTIRNISTINLESYPGTKHNYATVNYDILALIIEKITGERFQDFVTDNILLPLGMTESYFSTGHEKISNNLPKGYKAFLGNSVEYRAPRYNGNIAAGYLVTNVKELGFWMNAQLGLGDIPVKLKRAINKSHEVDKESAGYEELNKYYSYGWNHDTKNGVISHSGSNPNYSSQVIMNLEKQEGIFVLANLDSSAPTQIAYNTYKNMMVSR</sequence>
<dbReference type="Proteomes" id="UP000515703">
    <property type="component" value="Chromosome"/>
</dbReference>
<dbReference type="Gene3D" id="3.40.710.10">
    <property type="entry name" value="DD-peptidase/beta-lactamase superfamily"/>
    <property type="match status" value="1"/>
</dbReference>
<proteinExistence type="predicted"/>
<keyword evidence="3" id="KW-0812">Transmembrane</keyword>
<reference evidence="5 6" key="2">
    <citation type="submission" date="2020-08" db="EMBL/GenBank/DDBJ databases">
        <authorList>
            <person name="Ueki A."/>
            <person name="Tonouchi A."/>
        </authorList>
    </citation>
    <scope>NUCLEOTIDE SEQUENCE [LARGE SCALE GENOMIC DNA]</scope>
    <source>
        <strain evidence="5 6">CTTW</strain>
    </source>
</reference>
<name>A0A7I8DS05_9FIRM</name>
<dbReference type="KEGG" id="acht:bsdcttw_40930"/>
<dbReference type="EMBL" id="AP023368">
    <property type="protein sequence ID" value="BCK01053.1"/>
    <property type="molecule type" value="Genomic_DNA"/>
</dbReference>
<reference evidence="5 6" key="1">
    <citation type="submission" date="2020-08" db="EMBL/GenBank/DDBJ databases">
        <title>Draft genome sequencing of an Anaerocolumna strain isolated from anoxic soil subjected to BSD treatment.</title>
        <authorList>
            <person name="Uek A."/>
            <person name="Tonouchi A."/>
        </authorList>
    </citation>
    <scope>NUCLEOTIDE SEQUENCE [LARGE SCALE GENOMIC DNA]</scope>
    <source>
        <strain evidence="5 6">CTTW</strain>
    </source>
</reference>
<dbReference type="RefSeq" id="WP_185256664.1">
    <property type="nucleotide sequence ID" value="NZ_AP023368.1"/>
</dbReference>
<accession>A0A7I8DS05</accession>
<organism evidence="5 6">
    <name type="scientific">Anaerocolumna chitinilytica</name>
    <dbReference type="NCBI Taxonomy" id="1727145"/>
    <lineage>
        <taxon>Bacteria</taxon>
        <taxon>Bacillati</taxon>
        <taxon>Bacillota</taxon>
        <taxon>Clostridia</taxon>
        <taxon>Lachnospirales</taxon>
        <taxon>Lachnospiraceae</taxon>
        <taxon>Anaerocolumna</taxon>
    </lineage>
</organism>
<evidence type="ECO:0000313" key="6">
    <source>
        <dbReference type="Proteomes" id="UP000515703"/>
    </source>
</evidence>
<dbReference type="PANTHER" id="PTHR46825:SF11">
    <property type="entry name" value="PENICILLIN-BINDING PROTEIN 4"/>
    <property type="match status" value="1"/>
</dbReference>
<keyword evidence="3" id="KW-1133">Transmembrane helix</keyword>
<dbReference type="InterPro" id="IPR001466">
    <property type="entry name" value="Beta-lactam-related"/>
</dbReference>
<dbReference type="PANTHER" id="PTHR46825">
    <property type="entry name" value="D-ALANYL-D-ALANINE-CARBOXYPEPTIDASE/ENDOPEPTIDASE AMPH"/>
    <property type="match status" value="1"/>
</dbReference>
<evidence type="ECO:0000256" key="3">
    <source>
        <dbReference type="SAM" id="Phobius"/>
    </source>
</evidence>
<evidence type="ECO:0000256" key="2">
    <source>
        <dbReference type="ARBA" id="ARBA00023136"/>
    </source>
</evidence>
<feature type="transmembrane region" description="Helical" evidence="3">
    <location>
        <begin position="7"/>
        <end position="24"/>
    </location>
</feature>
<evidence type="ECO:0000256" key="1">
    <source>
        <dbReference type="ARBA" id="ARBA00004370"/>
    </source>
</evidence>
<evidence type="ECO:0000313" key="5">
    <source>
        <dbReference type="EMBL" id="BCK01053.1"/>
    </source>
</evidence>
<feature type="domain" description="Beta-lactamase-related" evidence="4">
    <location>
        <begin position="40"/>
        <end position="359"/>
    </location>
</feature>
<keyword evidence="2 3" id="KW-0472">Membrane</keyword>
<keyword evidence="6" id="KW-1185">Reference proteome</keyword>
<dbReference type="Pfam" id="PF00144">
    <property type="entry name" value="Beta-lactamase"/>
    <property type="match status" value="1"/>
</dbReference>